<organism evidence="8 9">
    <name type="scientific">Ricinus communis</name>
    <name type="common">Castor bean</name>
    <dbReference type="NCBI Taxonomy" id="3988"/>
    <lineage>
        <taxon>Eukaryota</taxon>
        <taxon>Viridiplantae</taxon>
        <taxon>Streptophyta</taxon>
        <taxon>Embryophyta</taxon>
        <taxon>Tracheophyta</taxon>
        <taxon>Spermatophyta</taxon>
        <taxon>Magnoliopsida</taxon>
        <taxon>eudicotyledons</taxon>
        <taxon>Gunneridae</taxon>
        <taxon>Pentapetalae</taxon>
        <taxon>rosids</taxon>
        <taxon>fabids</taxon>
        <taxon>Malpighiales</taxon>
        <taxon>Euphorbiaceae</taxon>
        <taxon>Acalyphoideae</taxon>
        <taxon>Acalypheae</taxon>
        <taxon>Ricinus</taxon>
    </lineage>
</organism>
<evidence type="ECO:0000313" key="8">
    <source>
        <dbReference type="EMBL" id="EEF43930.1"/>
    </source>
</evidence>
<evidence type="ECO:0000256" key="5">
    <source>
        <dbReference type="SAM" id="MobiDB-lite"/>
    </source>
</evidence>
<evidence type="ECO:0000256" key="2">
    <source>
        <dbReference type="ARBA" id="ARBA00022692"/>
    </source>
</evidence>
<dbReference type="InParanoid" id="B9RXS4"/>
<dbReference type="OrthoDB" id="779224at2759"/>
<dbReference type="OMA" id="TVNSQRW"/>
<dbReference type="InterPro" id="IPR004864">
    <property type="entry name" value="LEA_2"/>
</dbReference>
<dbReference type="PANTHER" id="PTHR31415">
    <property type="entry name" value="OS05G0367900 PROTEIN"/>
    <property type="match status" value="1"/>
</dbReference>
<keyword evidence="9" id="KW-1185">Reference proteome</keyword>
<protein>
    <submittedName>
        <fullName evidence="8">Signal transducer, putative</fullName>
    </submittedName>
</protein>
<dbReference type="Pfam" id="PF03168">
    <property type="entry name" value="LEA_2"/>
    <property type="match status" value="1"/>
</dbReference>
<dbReference type="PANTHER" id="PTHR31415:SF3">
    <property type="entry name" value="LATE EMBRYOGENESIS ABUNDANT (LEA) HYDROXYPROLINE-RICH GLYCOPROTEIN FAMILY"/>
    <property type="match status" value="1"/>
</dbReference>
<evidence type="ECO:0000256" key="3">
    <source>
        <dbReference type="ARBA" id="ARBA00022989"/>
    </source>
</evidence>
<reference evidence="9" key="1">
    <citation type="journal article" date="2010" name="Nat. Biotechnol.">
        <title>Draft genome sequence of the oilseed species Ricinus communis.</title>
        <authorList>
            <person name="Chan A.P."/>
            <person name="Crabtree J."/>
            <person name="Zhao Q."/>
            <person name="Lorenzi H."/>
            <person name="Orvis J."/>
            <person name="Puiu D."/>
            <person name="Melake-Berhan A."/>
            <person name="Jones K.M."/>
            <person name="Redman J."/>
            <person name="Chen G."/>
            <person name="Cahoon E.B."/>
            <person name="Gedil M."/>
            <person name="Stanke M."/>
            <person name="Haas B.J."/>
            <person name="Wortman J.R."/>
            <person name="Fraser-Liggett C.M."/>
            <person name="Ravel J."/>
            <person name="Rabinowicz P.D."/>
        </authorList>
    </citation>
    <scope>NUCLEOTIDE SEQUENCE [LARGE SCALE GENOMIC DNA]</scope>
    <source>
        <strain evidence="9">cv. Hale</strain>
    </source>
</reference>
<proteinExistence type="predicted"/>
<feature type="domain" description="Late embryogenesis abundant protein LEA-2 subgroup" evidence="7">
    <location>
        <begin position="101"/>
        <end position="203"/>
    </location>
</feature>
<comment type="subcellular location">
    <subcellularLocation>
        <location evidence="1">Membrane</location>
        <topology evidence="1">Single-pass membrane protein</topology>
    </subcellularLocation>
</comment>
<evidence type="ECO:0000313" key="9">
    <source>
        <dbReference type="Proteomes" id="UP000008311"/>
    </source>
</evidence>
<dbReference type="AlphaFoldDB" id="B9RXS4"/>
<dbReference type="GO" id="GO:0005886">
    <property type="term" value="C:plasma membrane"/>
    <property type="evidence" value="ECO:0000318"/>
    <property type="project" value="GO_Central"/>
</dbReference>
<evidence type="ECO:0000256" key="1">
    <source>
        <dbReference type="ARBA" id="ARBA00004167"/>
    </source>
</evidence>
<keyword evidence="3 6" id="KW-1133">Transmembrane helix</keyword>
<evidence type="ECO:0000256" key="4">
    <source>
        <dbReference type="ARBA" id="ARBA00023136"/>
    </source>
</evidence>
<sequence length="227" mass="25891">MYTSDRLPVRQSGPSQNPNPTIKRHHTARYYAHRVHESLTTRVSKIICATFLILLFLVGLVLFILWLSLRPHRPRVFLTDFSIPGLGQPNGFENAQVIFNVTVRNSNQHIGFYYGKVVGSVYYKEMQVGYTQVLDQFYQEPKNTTALNGVLSGATLTVSSQRWMQFVNARAQGRVMFVLDISSDIRFKVSTWGSHHHRMHASCEAVVGSDGFILATYRNKKCPVYFT</sequence>
<evidence type="ECO:0000256" key="6">
    <source>
        <dbReference type="SAM" id="Phobius"/>
    </source>
</evidence>
<dbReference type="KEGG" id="rcu:8267385"/>
<dbReference type="Proteomes" id="UP000008311">
    <property type="component" value="Unassembled WGS sequence"/>
</dbReference>
<dbReference type="GO" id="GO:0098542">
    <property type="term" value="P:defense response to other organism"/>
    <property type="evidence" value="ECO:0007669"/>
    <property type="project" value="InterPro"/>
</dbReference>
<name>B9RXS4_RICCO</name>
<dbReference type="eggNOG" id="ENOG502QZ39">
    <property type="taxonomic scope" value="Eukaryota"/>
</dbReference>
<feature type="transmembrane region" description="Helical" evidence="6">
    <location>
        <begin position="46"/>
        <end position="69"/>
    </location>
</feature>
<feature type="region of interest" description="Disordered" evidence="5">
    <location>
        <begin position="1"/>
        <end position="23"/>
    </location>
</feature>
<gene>
    <name evidence="8" type="ORF">RCOM_0905940</name>
</gene>
<accession>B9RXS4</accession>
<keyword evidence="4 6" id="KW-0472">Membrane</keyword>
<dbReference type="FunCoup" id="B9RXS4">
    <property type="interactions" value="1"/>
</dbReference>
<keyword evidence="2 6" id="KW-0812">Transmembrane</keyword>
<dbReference type="STRING" id="3988.B9RXS4"/>
<dbReference type="InterPro" id="IPR044839">
    <property type="entry name" value="NDR1-like"/>
</dbReference>
<dbReference type="EMBL" id="EQ973828">
    <property type="protein sequence ID" value="EEF43930.1"/>
    <property type="molecule type" value="Genomic_DNA"/>
</dbReference>
<dbReference type="GO" id="GO:0009506">
    <property type="term" value="C:plasmodesma"/>
    <property type="evidence" value="ECO:0000318"/>
    <property type="project" value="GO_Central"/>
</dbReference>
<evidence type="ECO:0000259" key="7">
    <source>
        <dbReference type="Pfam" id="PF03168"/>
    </source>
</evidence>